<name>A0AC60Q7G1_IXOPE</name>
<comment type="caution">
    <text evidence="1">The sequence shown here is derived from an EMBL/GenBank/DDBJ whole genome shotgun (WGS) entry which is preliminary data.</text>
</comment>
<sequence length="331" mass="35425">CGGAEKSADELLAEGKGTARGCVTKEERVFLDELSAALRPILVRAEAGDSVAFQCNTSSSLPDSDVSLDWTLNGSPLPLGFERLERGFVRVSSVARHQGGMLQCFVSSRDGRRSAQATAELVVGERAPRLEQTFETPGAVSPKSSASLGCRVSGDPPPSVSWTLDSAWPIVSGGPRLRLWSTSDGVTGDVISFLNWTSVEAGDSGQYVCRATNAAGRVQHAFRLNVRAPLFVRPAYNETALVGATTRLQCPFGGYPFDRVVWYKAFIEYQGSPTRHCGQASRGHSVPAAPADMRAKGVMVSVVIASGLSSRRYLSSQEFGARALAWQTDVH</sequence>
<evidence type="ECO:0000313" key="1">
    <source>
        <dbReference type="EMBL" id="KAG0429087.1"/>
    </source>
</evidence>
<protein>
    <submittedName>
        <fullName evidence="1">Uncharacterized protein</fullName>
    </submittedName>
</protein>
<keyword evidence="2" id="KW-1185">Reference proteome</keyword>
<proteinExistence type="predicted"/>
<accession>A0AC60Q7G1</accession>
<evidence type="ECO:0000313" key="2">
    <source>
        <dbReference type="Proteomes" id="UP000805193"/>
    </source>
</evidence>
<dbReference type="Proteomes" id="UP000805193">
    <property type="component" value="Unassembled WGS sequence"/>
</dbReference>
<dbReference type="EMBL" id="JABSTQ010009449">
    <property type="protein sequence ID" value="KAG0429087.1"/>
    <property type="molecule type" value="Genomic_DNA"/>
</dbReference>
<reference evidence="1 2" key="1">
    <citation type="journal article" date="2020" name="Cell">
        <title>Large-Scale Comparative Analyses of Tick Genomes Elucidate Their Genetic Diversity and Vector Capacities.</title>
        <authorList>
            <consortium name="Tick Genome and Microbiome Consortium (TIGMIC)"/>
            <person name="Jia N."/>
            <person name="Wang J."/>
            <person name="Shi W."/>
            <person name="Du L."/>
            <person name="Sun Y."/>
            <person name="Zhan W."/>
            <person name="Jiang J.F."/>
            <person name="Wang Q."/>
            <person name="Zhang B."/>
            <person name="Ji P."/>
            <person name="Bell-Sakyi L."/>
            <person name="Cui X.M."/>
            <person name="Yuan T.T."/>
            <person name="Jiang B.G."/>
            <person name="Yang W.F."/>
            <person name="Lam T.T."/>
            <person name="Chang Q.C."/>
            <person name="Ding S.J."/>
            <person name="Wang X.J."/>
            <person name="Zhu J.G."/>
            <person name="Ruan X.D."/>
            <person name="Zhao L."/>
            <person name="Wei J.T."/>
            <person name="Ye R.Z."/>
            <person name="Que T.C."/>
            <person name="Du C.H."/>
            <person name="Zhou Y.H."/>
            <person name="Cheng J.X."/>
            <person name="Dai P.F."/>
            <person name="Guo W.B."/>
            <person name="Han X.H."/>
            <person name="Huang E.J."/>
            <person name="Li L.F."/>
            <person name="Wei W."/>
            <person name="Gao Y.C."/>
            <person name="Liu J.Z."/>
            <person name="Shao H.Z."/>
            <person name="Wang X."/>
            <person name="Wang C.C."/>
            <person name="Yang T.C."/>
            <person name="Huo Q.B."/>
            <person name="Li W."/>
            <person name="Chen H.Y."/>
            <person name="Chen S.E."/>
            <person name="Zhou L.G."/>
            <person name="Ni X.B."/>
            <person name="Tian J.H."/>
            <person name="Sheng Y."/>
            <person name="Liu T."/>
            <person name="Pan Y.S."/>
            <person name="Xia L.Y."/>
            <person name="Li J."/>
            <person name="Zhao F."/>
            <person name="Cao W.C."/>
        </authorList>
    </citation>
    <scope>NUCLEOTIDE SEQUENCE [LARGE SCALE GENOMIC DNA]</scope>
    <source>
        <strain evidence="1">Iper-2018</strain>
    </source>
</reference>
<feature type="non-terminal residue" evidence="1">
    <location>
        <position position="1"/>
    </location>
</feature>
<gene>
    <name evidence="1" type="ORF">HPB47_023975</name>
</gene>
<organism evidence="1 2">
    <name type="scientific">Ixodes persulcatus</name>
    <name type="common">Taiga tick</name>
    <dbReference type="NCBI Taxonomy" id="34615"/>
    <lineage>
        <taxon>Eukaryota</taxon>
        <taxon>Metazoa</taxon>
        <taxon>Ecdysozoa</taxon>
        <taxon>Arthropoda</taxon>
        <taxon>Chelicerata</taxon>
        <taxon>Arachnida</taxon>
        <taxon>Acari</taxon>
        <taxon>Parasitiformes</taxon>
        <taxon>Ixodida</taxon>
        <taxon>Ixodoidea</taxon>
        <taxon>Ixodidae</taxon>
        <taxon>Ixodinae</taxon>
        <taxon>Ixodes</taxon>
    </lineage>
</organism>